<dbReference type="Pfam" id="PF11920">
    <property type="entry name" value="DUF3438"/>
    <property type="match status" value="1"/>
</dbReference>
<reference evidence="3" key="2">
    <citation type="submission" date="2014-02" db="EMBL/GenBank/DDBJ databases">
        <title>Draft Genome Sequence of extremely halophilic bacteria Halorhodospira halochloris.</title>
        <authorList>
            <person name="Singh K.S."/>
        </authorList>
    </citation>
    <scope>NUCLEOTIDE SEQUENCE [LARGE SCALE GENOMIC DNA]</scope>
    <source>
        <strain evidence="3">A</strain>
    </source>
</reference>
<dbReference type="RefSeq" id="WP_025282650.1">
    <property type="nucleotide sequence ID" value="NZ_CP007268.1"/>
</dbReference>
<sequence>MISLKPSTLTGLLGLLMLLVSLTVGADAGPAPPDRVVWDRTPIRVVLPVGEERLVHFPSAQVRVGVPESLPLRTLSVDGTVYWLAHEPFETTRVIIKGLDEDGGHYLIDLVAREDGPEAPLEIMRRGERAPSAPATPEEPHQNLDYVALTRFAAQQMYAPERLRPDPRQVIRAPVNTDPLPLLRGAGVEARPLIAWRHGGLHITVVRLQNTTGQAVTLDPRDLRGDWLAATFQHARLLPQGDEADTTAVYLISQRAFDESLGGLR</sequence>
<dbReference type="AlphaFoldDB" id="W8KLW1"/>
<keyword evidence="3" id="KW-1185">Reference proteome</keyword>
<feature type="signal peptide" evidence="1">
    <location>
        <begin position="1"/>
        <end position="26"/>
    </location>
</feature>
<evidence type="ECO:0000256" key="1">
    <source>
        <dbReference type="SAM" id="SignalP"/>
    </source>
</evidence>
<dbReference type="NCBIfam" id="TIGR03749">
    <property type="entry name" value="conj_TIGR03749"/>
    <property type="match status" value="1"/>
</dbReference>
<dbReference type="Proteomes" id="UP000019442">
    <property type="component" value="Chromosome"/>
</dbReference>
<dbReference type="EMBL" id="CP007268">
    <property type="protein sequence ID" value="AHK80123.1"/>
    <property type="molecule type" value="Genomic_DNA"/>
</dbReference>
<dbReference type="PATRIC" id="fig|1354791.3.peg.204"/>
<evidence type="ECO:0008006" key="4">
    <source>
        <dbReference type="Google" id="ProtNLM"/>
    </source>
</evidence>
<evidence type="ECO:0000313" key="2">
    <source>
        <dbReference type="EMBL" id="AHK80123.1"/>
    </source>
</evidence>
<proteinExistence type="predicted"/>
<dbReference type="HOGENOM" id="CLU_039053_1_0_6"/>
<accession>W8KLW1</accession>
<dbReference type="InterPro" id="IPR021844">
    <property type="entry name" value="Integr_conj_element_PFL4704"/>
</dbReference>
<keyword evidence="1" id="KW-0732">Signal</keyword>
<dbReference type="KEGG" id="hhc:M911_14295"/>
<feature type="chain" id="PRO_5004910594" description="Conjugal transfer protein" evidence="1">
    <location>
        <begin position="27"/>
        <end position="265"/>
    </location>
</feature>
<reference evidence="2 3" key="1">
    <citation type="journal article" date="2014" name="J Genomics">
        <title>Draft Genome Sequence of the Extremely Halophilic Phototrophic Purple Sulfur Bacterium Halorhodospira halochloris.</title>
        <authorList>
            <person name="Singh K.S."/>
            <person name="Kirksey J."/>
            <person name="Hoff W.D."/>
            <person name="Deole R."/>
        </authorList>
    </citation>
    <scope>NUCLEOTIDE SEQUENCE [LARGE SCALE GENOMIC DNA]</scope>
    <source>
        <strain evidence="2 3">A</strain>
    </source>
</reference>
<protein>
    <recommendedName>
        <fullName evidence="4">Conjugal transfer protein</fullName>
    </recommendedName>
</protein>
<name>W8KLW1_9GAMM</name>
<evidence type="ECO:0000313" key="3">
    <source>
        <dbReference type="Proteomes" id="UP000019442"/>
    </source>
</evidence>
<organism evidence="2 3">
    <name type="scientific">Ectothiorhodospira haloalkaliphila</name>
    <dbReference type="NCBI Taxonomy" id="421628"/>
    <lineage>
        <taxon>Bacteria</taxon>
        <taxon>Pseudomonadati</taxon>
        <taxon>Pseudomonadota</taxon>
        <taxon>Gammaproteobacteria</taxon>
        <taxon>Chromatiales</taxon>
        <taxon>Ectothiorhodospiraceae</taxon>
        <taxon>Ectothiorhodospira</taxon>
    </lineage>
</organism>
<gene>
    <name evidence="2" type="ORF">M911_14295</name>
</gene>